<proteinExistence type="predicted"/>
<organism evidence="2 3">
    <name type="scientific">Ceratobasidium theobromae</name>
    <dbReference type="NCBI Taxonomy" id="1582974"/>
    <lineage>
        <taxon>Eukaryota</taxon>
        <taxon>Fungi</taxon>
        <taxon>Dikarya</taxon>
        <taxon>Basidiomycota</taxon>
        <taxon>Agaricomycotina</taxon>
        <taxon>Agaricomycetes</taxon>
        <taxon>Cantharellales</taxon>
        <taxon>Ceratobasidiaceae</taxon>
        <taxon>Ceratobasidium</taxon>
    </lineage>
</organism>
<dbReference type="AlphaFoldDB" id="A0A5N5Q755"/>
<name>A0A5N5Q755_9AGAM</name>
<evidence type="ECO:0000313" key="2">
    <source>
        <dbReference type="EMBL" id="KAB5587529.1"/>
    </source>
</evidence>
<dbReference type="EMBL" id="SSOP01001010">
    <property type="protein sequence ID" value="KAB5587529.1"/>
    <property type="molecule type" value="Genomic_DNA"/>
</dbReference>
<sequence>MENSAPPPVYSSSRAQRNEAPPDFEPRSSALPIPTDTKPPINHNPPAPSFPARARAPDRSFFLPPPPALIINNKHVGPFDLVTVNEVQAHLVFLGAFARLKIDVKSQKGVDVTIVPGSTESP</sequence>
<dbReference type="OrthoDB" id="2684236at2759"/>
<reference evidence="2 3" key="1">
    <citation type="journal article" date="2019" name="Fungal Biol. Biotechnol.">
        <title>Draft genome sequence of fastidious pathogen Ceratobasidium theobromae, which causes vascular-streak dieback in Theobroma cacao.</title>
        <authorList>
            <person name="Ali S.S."/>
            <person name="Asman A."/>
            <person name="Shao J."/>
            <person name="Firmansyah A.P."/>
            <person name="Susilo A.W."/>
            <person name="Rosmana A."/>
            <person name="McMahon P."/>
            <person name="Junaid M."/>
            <person name="Guest D."/>
            <person name="Kheng T.Y."/>
            <person name="Meinhardt L.W."/>
            <person name="Bailey B.A."/>
        </authorList>
    </citation>
    <scope>NUCLEOTIDE SEQUENCE [LARGE SCALE GENOMIC DNA]</scope>
    <source>
        <strain evidence="2 3">CT2</strain>
    </source>
</reference>
<evidence type="ECO:0000256" key="1">
    <source>
        <dbReference type="SAM" id="MobiDB-lite"/>
    </source>
</evidence>
<accession>A0A5N5Q755</accession>
<evidence type="ECO:0000313" key="3">
    <source>
        <dbReference type="Proteomes" id="UP000383932"/>
    </source>
</evidence>
<feature type="region of interest" description="Disordered" evidence="1">
    <location>
        <begin position="1"/>
        <end position="58"/>
    </location>
</feature>
<comment type="caution">
    <text evidence="2">The sequence shown here is derived from an EMBL/GenBank/DDBJ whole genome shotgun (WGS) entry which is preliminary data.</text>
</comment>
<gene>
    <name evidence="2" type="ORF">CTheo_9032</name>
</gene>
<keyword evidence="3" id="KW-1185">Reference proteome</keyword>
<protein>
    <submittedName>
        <fullName evidence="2">Uncharacterized protein</fullName>
    </submittedName>
</protein>
<dbReference type="Proteomes" id="UP000383932">
    <property type="component" value="Unassembled WGS sequence"/>
</dbReference>